<feature type="non-terminal residue" evidence="1">
    <location>
        <position position="150"/>
    </location>
</feature>
<evidence type="ECO:0000313" key="1">
    <source>
        <dbReference type="EMBL" id="CAG8738029.1"/>
    </source>
</evidence>
<name>A0A9N9NKJ5_9GLOM</name>
<accession>A0A9N9NKJ5</accession>
<dbReference type="EMBL" id="CAJVPV010029162">
    <property type="protein sequence ID" value="CAG8738029.1"/>
    <property type="molecule type" value="Genomic_DNA"/>
</dbReference>
<keyword evidence="2" id="KW-1185">Reference proteome</keyword>
<gene>
    <name evidence="1" type="ORF">AMORRO_LOCUS14517</name>
</gene>
<comment type="caution">
    <text evidence="1">The sequence shown here is derived from an EMBL/GenBank/DDBJ whole genome shotgun (WGS) entry which is preliminary data.</text>
</comment>
<proteinExistence type="predicted"/>
<sequence length="150" mass="17741">MENKNPYYLIAKGLEYFKVRNDHEEERKGLDNKDRVHCQNECDLKEMALLRPNHPSHFNKLLGSLYAIWPDFIQTMTINADRTFDVTFKDQTKAKIRFHPVANRTTLNEIVMALDKLDLTITEELLVYENNQNYIPDVSNTKFVLYIINF</sequence>
<dbReference type="AlphaFoldDB" id="A0A9N9NKJ5"/>
<protein>
    <submittedName>
        <fullName evidence="1">14934_t:CDS:1</fullName>
    </submittedName>
</protein>
<reference evidence="1" key="1">
    <citation type="submission" date="2021-06" db="EMBL/GenBank/DDBJ databases">
        <authorList>
            <person name="Kallberg Y."/>
            <person name="Tangrot J."/>
            <person name="Rosling A."/>
        </authorList>
    </citation>
    <scope>NUCLEOTIDE SEQUENCE</scope>
    <source>
        <strain evidence="1">CL551</strain>
    </source>
</reference>
<evidence type="ECO:0000313" key="2">
    <source>
        <dbReference type="Proteomes" id="UP000789342"/>
    </source>
</evidence>
<dbReference type="Proteomes" id="UP000789342">
    <property type="component" value="Unassembled WGS sequence"/>
</dbReference>
<organism evidence="1 2">
    <name type="scientific">Acaulospora morrowiae</name>
    <dbReference type="NCBI Taxonomy" id="94023"/>
    <lineage>
        <taxon>Eukaryota</taxon>
        <taxon>Fungi</taxon>
        <taxon>Fungi incertae sedis</taxon>
        <taxon>Mucoromycota</taxon>
        <taxon>Glomeromycotina</taxon>
        <taxon>Glomeromycetes</taxon>
        <taxon>Diversisporales</taxon>
        <taxon>Acaulosporaceae</taxon>
        <taxon>Acaulospora</taxon>
    </lineage>
</organism>